<dbReference type="Proteomes" id="UP000230553">
    <property type="component" value="Unassembled WGS sequence"/>
</dbReference>
<feature type="transmembrane region" description="Helical" evidence="1">
    <location>
        <begin position="57"/>
        <end position="76"/>
    </location>
</feature>
<feature type="transmembrane region" description="Helical" evidence="1">
    <location>
        <begin position="88"/>
        <end position="112"/>
    </location>
</feature>
<protein>
    <recommendedName>
        <fullName evidence="4">DUF1648 domain-containing protein</fullName>
    </recommendedName>
</protein>
<proteinExistence type="predicted"/>
<dbReference type="AlphaFoldDB" id="A0A2M7THY2"/>
<evidence type="ECO:0000313" key="2">
    <source>
        <dbReference type="EMBL" id="PIZ45481.1"/>
    </source>
</evidence>
<keyword evidence="1" id="KW-0812">Transmembrane</keyword>
<keyword evidence="1" id="KW-1133">Transmembrane helix</keyword>
<feature type="transmembrane region" description="Helical" evidence="1">
    <location>
        <begin position="12"/>
        <end position="37"/>
    </location>
</feature>
<name>A0A2M7THY2_9BACT</name>
<reference evidence="3" key="1">
    <citation type="submission" date="2017-09" db="EMBL/GenBank/DDBJ databases">
        <title>Depth-based differentiation of microbial function through sediment-hosted aquifers and enrichment of novel symbionts in the deep terrestrial subsurface.</title>
        <authorList>
            <person name="Probst A.J."/>
            <person name="Ladd B."/>
            <person name="Jarett J.K."/>
            <person name="Geller-Mcgrath D.E."/>
            <person name="Sieber C.M.K."/>
            <person name="Emerson J.B."/>
            <person name="Anantharaman K."/>
            <person name="Thomas B.C."/>
            <person name="Malmstrom R."/>
            <person name="Stieglmeier M."/>
            <person name="Klingl A."/>
            <person name="Woyke T."/>
            <person name="Ryan C.M."/>
            <person name="Banfield J.F."/>
        </authorList>
    </citation>
    <scope>NUCLEOTIDE SEQUENCE [LARGE SCALE GENOMIC DNA]</scope>
</reference>
<keyword evidence="1" id="KW-0472">Membrane</keyword>
<evidence type="ECO:0000313" key="3">
    <source>
        <dbReference type="Proteomes" id="UP000230553"/>
    </source>
</evidence>
<comment type="caution">
    <text evidence="2">The sequence shown here is derived from an EMBL/GenBank/DDBJ whole genome shotgun (WGS) entry which is preliminary data.</text>
</comment>
<sequence>MILKHILKDRYLRIAAAISIFILFLTALIFSFAGPFNKRLILHFDSYNGIDLLGGEWQVFGVLFAALAILAINFYLSDFLYPRDRFLSYLFVFSGLLLSVLILTAVSVIIYVN</sequence>
<dbReference type="EMBL" id="PFNM01000004">
    <property type="protein sequence ID" value="PIZ45481.1"/>
    <property type="molecule type" value="Genomic_DNA"/>
</dbReference>
<accession>A0A2M7THY2</accession>
<evidence type="ECO:0000256" key="1">
    <source>
        <dbReference type="SAM" id="Phobius"/>
    </source>
</evidence>
<evidence type="ECO:0008006" key="4">
    <source>
        <dbReference type="Google" id="ProtNLM"/>
    </source>
</evidence>
<gene>
    <name evidence="2" type="ORF">COY31_00125</name>
</gene>
<organism evidence="2 3">
    <name type="scientific">Candidatus Wolfebacteria bacterium CG_4_10_14_0_2_um_filter_39_18</name>
    <dbReference type="NCBI Taxonomy" id="1975061"/>
    <lineage>
        <taxon>Bacteria</taxon>
        <taxon>Candidatus Wolfeibacteriota</taxon>
    </lineage>
</organism>